<proteinExistence type="predicted"/>
<dbReference type="EMBL" id="JACEZU010000011">
    <property type="protein sequence ID" value="MBA5689475.1"/>
    <property type="molecule type" value="Genomic_DNA"/>
</dbReference>
<accession>A0A7W2IM57</accession>
<comment type="caution">
    <text evidence="1">The sequence shown here is derived from an EMBL/GenBank/DDBJ whole genome shotgun (WGS) entry which is preliminary data.</text>
</comment>
<dbReference type="AlphaFoldDB" id="A0A7W2IM57"/>
<keyword evidence="2" id="KW-1185">Reference proteome</keyword>
<sequence>MAESAHNKKELHDEFFILGVTSNGRQFRPSDWAERLCGVMSCFRPEGSGGGRHSHLQFSPYVCPTVINGVKSVVVNNRLRDLEPLAYHFVVSFAKDNDLQMVDACLVPEPEPKPK</sequence>
<dbReference type="Pfam" id="PF12112">
    <property type="entry name" value="DUF3579"/>
    <property type="match status" value="1"/>
</dbReference>
<name>A0A7W2IM57_9BURK</name>
<evidence type="ECO:0000313" key="1">
    <source>
        <dbReference type="EMBL" id="MBA5689475.1"/>
    </source>
</evidence>
<reference evidence="1 2" key="1">
    <citation type="submission" date="2020-07" db="EMBL/GenBank/DDBJ databases">
        <title>Novel species isolated from subtropical streams in China.</title>
        <authorList>
            <person name="Lu H."/>
        </authorList>
    </citation>
    <scope>NUCLEOTIDE SEQUENCE [LARGE SCALE GENOMIC DNA]</scope>
    <source>
        <strain evidence="1 2">LX47W</strain>
    </source>
</reference>
<dbReference type="InterPro" id="IPR021969">
    <property type="entry name" value="DUF3579"/>
</dbReference>
<dbReference type="Gene3D" id="3.30.70.2340">
    <property type="entry name" value="Uncharacterised protein PF12112 family, DUF3579"/>
    <property type="match status" value="1"/>
</dbReference>
<organism evidence="1 2">
    <name type="scientific">Rugamonas apoptosis</name>
    <dbReference type="NCBI Taxonomy" id="2758570"/>
    <lineage>
        <taxon>Bacteria</taxon>
        <taxon>Pseudomonadati</taxon>
        <taxon>Pseudomonadota</taxon>
        <taxon>Betaproteobacteria</taxon>
        <taxon>Burkholderiales</taxon>
        <taxon>Oxalobacteraceae</taxon>
        <taxon>Telluria group</taxon>
        <taxon>Rugamonas</taxon>
    </lineage>
</organism>
<gene>
    <name evidence="1" type="ORF">H3H39_20730</name>
</gene>
<dbReference type="Proteomes" id="UP000573499">
    <property type="component" value="Unassembled WGS sequence"/>
</dbReference>
<protein>
    <submittedName>
        <fullName evidence="1">DUF3579 domain-containing protein</fullName>
    </submittedName>
</protein>
<dbReference type="RefSeq" id="WP_182156073.1">
    <property type="nucleotide sequence ID" value="NZ_JACEZU010000011.1"/>
</dbReference>
<evidence type="ECO:0000313" key="2">
    <source>
        <dbReference type="Proteomes" id="UP000573499"/>
    </source>
</evidence>